<protein>
    <submittedName>
        <fullName evidence="1">Uncharacterized protein</fullName>
    </submittedName>
</protein>
<reference evidence="1 2" key="1">
    <citation type="submission" date="2018-10" db="EMBL/GenBank/DDBJ databases">
        <title>Falsibacillus sp. genome draft.</title>
        <authorList>
            <person name="Shi S."/>
        </authorList>
    </citation>
    <scope>NUCLEOTIDE SEQUENCE [LARGE SCALE GENOMIC DNA]</scope>
    <source>
        <strain evidence="1 2">GY 10110</strain>
    </source>
</reference>
<dbReference type="RefSeq" id="WP_121681796.1">
    <property type="nucleotide sequence ID" value="NZ_RCVZ01000013.1"/>
</dbReference>
<organism evidence="1 2">
    <name type="scientific">Falsibacillus albus</name>
    <dbReference type="NCBI Taxonomy" id="2478915"/>
    <lineage>
        <taxon>Bacteria</taxon>
        <taxon>Bacillati</taxon>
        <taxon>Bacillota</taxon>
        <taxon>Bacilli</taxon>
        <taxon>Bacillales</taxon>
        <taxon>Bacillaceae</taxon>
        <taxon>Falsibacillus</taxon>
    </lineage>
</organism>
<keyword evidence="2" id="KW-1185">Reference proteome</keyword>
<accession>A0A3L7JSF2</accession>
<gene>
    <name evidence="1" type="ORF">D9X91_16715</name>
</gene>
<proteinExistence type="predicted"/>
<dbReference type="OrthoDB" id="2973451at2"/>
<dbReference type="AlphaFoldDB" id="A0A3L7JSF2"/>
<comment type="caution">
    <text evidence="1">The sequence shown here is derived from an EMBL/GenBank/DDBJ whole genome shotgun (WGS) entry which is preliminary data.</text>
</comment>
<evidence type="ECO:0000313" key="1">
    <source>
        <dbReference type="EMBL" id="RLQ93626.1"/>
    </source>
</evidence>
<dbReference type="Proteomes" id="UP000276770">
    <property type="component" value="Unassembled WGS sequence"/>
</dbReference>
<name>A0A3L7JSF2_9BACI</name>
<sequence length="61" mass="6866">MSIKLIARVSSLLEEEDPIVHELIMETILQVSASPISPEAHSKKIDRLLERKLKSRGGNEE</sequence>
<evidence type="ECO:0000313" key="2">
    <source>
        <dbReference type="Proteomes" id="UP000276770"/>
    </source>
</evidence>
<dbReference type="EMBL" id="RCVZ01000013">
    <property type="protein sequence ID" value="RLQ93626.1"/>
    <property type="molecule type" value="Genomic_DNA"/>
</dbReference>